<sequence length="67" mass="7265">MAEARGLVAAIHGPRCMASGKSPACWLCSRGCNPLRQLYNWSGAISARKRRAPHQGAPFRVGQSRSE</sequence>
<name>A0A8S5SD60_9CAUD</name>
<evidence type="ECO:0000313" key="1">
    <source>
        <dbReference type="EMBL" id="DAF48615.1"/>
    </source>
</evidence>
<organism evidence="1">
    <name type="scientific">Siphoviridae sp. ctqBc4</name>
    <dbReference type="NCBI Taxonomy" id="2827945"/>
    <lineage>
        <taxon>Viruses</taxon>
        <taxon>Duplodnaviria</taxon>
        <taxon>Heunggongvirae</taxon>
        <taxon>Uroviricota</taxon>
        <taxon>Caudoviricetes</taxon>
    </lineage>
</organism>
<reference evidence="1" key="1">
    <citation type="journal article" date="2021" name="Proc. Natl. Acad. Sci. U.S.A.">
        <title>A Catalog of Tens of Thousands of Viruses from Human Metagenomes Reveals Hidden Associations with Chronic Diseases.</title>
        <authorList>
            <person name="Tisza M.J."/>
            <person name="Buck C.B."/>
        </authorList>
    </citation>
    <scope>NUCLEOTIDE SEQUENCE</scope>
    <source>
        <strain evidence="1">CtqBc4</strain>
    </source>
</reference>
<proteinExistence type="predicted"/>
<dbReference type="EMBL" id="BK032570">
    <property type="protein sequence ID" value="DAF48615.1"/>
    <property type="molecule type" value="Genomic_DNA"/>
</dbReference>
<protein>
    <submittedName>
        <fullName evidence="1">Uncharacterized protein</fullName>
    </submittedName>
</protein>
<accession>A0A8S5SD60</accession>